<dbReference type="InterPro" id="IPR016566">
    <property type="entry name" value="UCP010219"/>
</dbReference>
<keyword evidence="3" id="KW-1185">Reference proteome</keyword>
<evidence type="ECO:0000313" key="3">
    <source>
        <dbReference type="Proteomes" id="UP000298017"/>
    </source>
</evidence>
<dbReference type="Proteomes" id="UP000298017">
    <property type="component" value="Unassembled WGS sequence"/>
</dbReference>
<dbReference type="AlphaFoldDB" id="A0AAX2SBI3"/>
<evidence type="ECO:0000313" key="2">
    <source>
        <dbReference type="EMBL" id="TFI02081.1"/>
    </source>
</evidence>
<name>A0AAX2SBI3_KOCRH</name>
<gene>
    <name evidence="2" type="ORF">E4P33_05320</name>
</gene>
<keyword evidence="1" id="KW-0472">Membrane</keyword>
<feature type="transmembrane region" description="Helical" evidence="1">
    <location>
        <begin position="82"/>
        <end position="103"/>
    </location>
</feature>
<protein>
    <submittedName>
        <fullName evidence="2">DUF3159 domain-containing protein</fullName>
    </submittedName>
</protein>
<organism evidence="2 3">
    <name type="scientific">Kocuria rhizophila</name>
    <dbReference type="NCBI Taxonomy" id="72000"/>
    <lineage>
        <taxon>Bacteria</taxon>
        <taxon>Bacillati</taxon>
        <taxon>Actinomycetota</taxon>
        <taxon>Actinomycetes</taxon>
        <taxon>Micrococcales</taxon>
        <taxon>Micrococcaceae</taxon>
        <taxon>Kocuria</taxon>
    </lineage>
</organism>
<proteinExistence type="predicted"/>
<feature type="transmembrane region" description="Helical" evidence="1">
    <location>
        <begin position="159"/>
        <end position="178"/>
    </location>
</feature>
<accession>A0AAX2SBI3</accession>
<comment type="caution">
    <text evidence="2">The sequence shown here is derived from an EMBL/GenBank/DDBJ whole genome shotgun (WGS) entry which is preliminary data.</text>
</comment>
<feature type="transmembrane region" description="Helical" evidence="1">
    <location>
        <begin position="115"/>
        <end position="138"/>
    </location>
</feature>
<keyword evidence="1" id="KW-1133">Transmembrane helix</keyword>
<feature type="transmembrane region" description="Helical" evidence="1">
    <location>
        <begin position="42"/>
        <end position="70"/>
    </location>
</feature>
<sequence>MRRAAQEFAERSGLRRDESGQLDVLSAMGGWRGVVESILPGLVYLACVILVGELSVALTASLATAAVFTLARLAQRQTVTQALAGLVGVGVCALFARVGGQALDYYVPGFFINAAWLLGLALSAAVKWPLLGVLYGYVRGEGTAWQSDPARRAVYQRANGLLMAMFAARLVVQLPLYFAENVTALGVTRLVMGTPLYAAALWLAWLSSRPRPAQPAD</sequence>
<reference evidence="2 3" key="1">
    <citation type="submission" date="2019-03" db="EMBL/GenBank/DDBJ databases">
        <title>Genome Sequencing and Assembly of Various Microbes Isolated from Alder Root Nodule.</title>
        <authorList>
            <person name="Swanson E."/>
            <person name="Sevigny J.L."/>
            <person name="Pesce C."/>
            <person name="Davis I."/>
            <person name="Kleiner V."/>
            <person name="Tisa L."/>
        </authorList>
    </citation>
    <scope>NUCLEOTIDE SEQUENCE [LARGE SCALE GENOMIC DNA]</scope>
    <source>
        <strain evidence="2 3">4R-31</strain>
    </source>
</reference>
<evidence type="ECO:0000256" key="1">
    <source>
        <dbReference type="SAM" id="Phobius"/>
    </source>
</evidence>
<feature type="transmembrane region" description="Helical" evidence="1">
    <location>
        <begin position="184"/>
        <end position="205"/>
    </location>
</feature>
<dbReference type="EMBL" id="SPNK01000004">
    <property type="protein sequence ID" value="TFI02081.1"/>
    <property type="molecule type" value="Genomic_DNA"/>
</dbReference>
<keyword evidence="1" id="KW-0812">Transmembrane</keyword>
<dbReference type="Pfam" id="PF11361">
    <property type="entry name" value="DUF3159"/>
    <property type="match status" value="1"/>
</dbReference>
<dbReference type="PIRSF" id="PIRSF010219">
    <property type="entry name" value="UCP010219"/>
    <property type="match status" value="1"/>
</dbReference>